<dbReference type="OrthoDB" id="9784984at2"/>
<evidence type="ECO:0000313" key="8">
    <source>
        <dbReference type="Proteomes" id="UP000243547"/>
    </source>
</evidence>
<dbReference type="InterPro" id="IPR013249">
    <property type="entry name" value="RNA_pol_sigma70_r4_t2"/>
</dbReference>
<dbReference type="PANTHER" id="PTHR43133:SF51">
    <property type="entry name" value="RNA POLYMERASE SIGMA FACTOR"/>
    <property type="match status" value="1"/>
</dbReference>
<evidence type="ECO:0000259" key="6">
    <source>
        <dbReference type="Pfam" id="PF08281"/>
    </source>
</evidence>
<dbReference type="AlphaFoldDB" id="A0A1M6PQG9"/>
<evidence type="ECO:0000259" key="5">
    <source>
        <dbReference type="Pfam" id="PF04542"/>
    </source>
</evidence>
<evidence type="ECO:0000256" key="4">
    <source>
        <dbReference type="ARBA" id="ARBA00023163"/>
    </source>
</evidence>
<dbReference type="Proteomes" id="UP000243547">
    <property type="component" value="Unassembled WGS sequence"/>
</dbReference>
<reference evidence="8" key="1">
    <citation type="submission" date="2016-11" db="EMBL/GenBank/DDBJ databases">
        <authorList>
            <person name="Varghese N."/>
            <person name="Submissions S."/>
        </authorList>
    </citation>
    <scope>NUCLEOTIDE SEQUENCE [LARGE SCALE GENOMIC DNA]</scope>
    <source>
        <strain evidence="8">DSM 14826</strain>
    </source>
</reference>
<dbReference type="NCBIfam" id="TIGR02937">
    <property type="entry name" value="sigma70-ECF"/>
    <property type="match status" value="1"/>
</dbReference>
<dbReference type="InterPro" id="IPR014284">
    <property type="entry name" value="RNA_pol_sigma-70_dom"/>
</dbReference>
<evidence type="ECO:0000256" key="1">
    <source>
        <dbReference type="ARBA" id="ARBA00010641"/>
    </source>
</evidence>
<evidence type="ECO:0000256" key="3">
    <source>
        <dbReference type="ARBA" id="ARBA00023082"/>
    </source>
</evidence>
<comment type="similarity">
    <text evidence="1">Belongs to the sigma-70 factor family. ECF subfamily.</text>
</comment>
<keyword evidence="2" id="KW-0805">Transcription regulation</keyword>
<proteinExistence type="inferred from homology"/>
<organism evidence="7 8">
    <name type="scientific">Anaerobranca californiensis DSM 14826</name>
    <dbReference type="NCBI Taxonomy" id="1120989"/>
    <lineage>
        <taxon>Bacteria</taxon>
        <taxon>Bacillati</taxon>
        <taxon>Bacillota</taxon>
        <taxon>Clostridia</taxon>
        <taxon>Eubacteriales</taxon>
        <taxon>Proteinivoracaceae</taxon>
        <taxon>Anaerobranca</taxon>
    </lineage>
</organism>
<dbReference type="InterPro" id="IPR013324">
    <property type="entry name" value="RNA_pol_sigma_r3/r4-like"/>
</dbReference>
<gene>
    <name evidence="7" type="ORF">SAMN02745227_01509</name>
</gene>
<dbReference type="EMBL" id="FRAI01000016">
    <property type="protein sequence ID" value="SHK10196.1"/>
    <property type="molecule type" value="Genomic_DNA"/>
</dbReference>
<evidence type="ECO:0000313" key="7">
    <source>
        <dbReference type="EMBL" id="SHK10196.1"/>
    </source>
</evidence>
<evidence type="ECO:0000256" key="2">
    <source>
        <dbReference type="ARBA" id="ARBA00023015"/>
    </source>
</evidence>
<dbReference type="PANTHER" id="PTHR43133">
    <property type="entry name" value="RNA POLYMERASE ECF-TYPE SIGMA FACTO"/>
    <property type="match status" value="1"/>
</dbReference>
<dbReference type="GO" id="GO:0003677">
    <property type="term" value="F:DNA binding"/>
    <property type="evidence" value="ECO:0007669"/>
    <property type="project" value="InterPro"/>
</dbReference>
<dbReference type="InterPro" id="IPR007627">
    <property type="entry name" value="RNA_pol_sigma70_r2"/>
</dbReference>
<dbReference type="Pfam" id="PF08281">
    <property type="entry name" value="Sigma70_r4_2"/>
    <property type="match status" value="1"/>
</dbReference>
<dbReference type="GO" id="GO:0016987">
    <property type="term" value="F:sigma factor activity"/>
    <property type="evidence" value="ECO:0007669"/>
    <property type="project" value="UniProtKB-KW"/>
</dbReference>
<sequence>MEPLLEKKIVEGLKKRELSSFEEFIKAYQRDIYNIALRFLNNEQDALDVTQEIFIKVLKKIDSFQGNSKLSTWLYRITINTCKDYIKKHYKHNNIYIDKGIDGEEGEIFYQLPSEQGEPSLVLEDKLKKEVLYKSIEILEPDYKEVIILRYINQLSYGEIGEILNIPEGTVKSRLYRGRLNLAKLLKERELL</sequence>
<dbReference type="GO" id="GO:0006352">
    <property type="term" value="P:DNA-templated transcription initiation"/>
    <property type="evidence" value="ECO:0007669"/>
    <property type="project" value="InterPro"/>
</dbReference>
<dbReference type="Pfam" id="PF04542">
    <property type="entry name" value="Sigma70_r2"/>
    <property type="match status" value="1"/>
</dbReference>
<dbReference type="SUPFAM" id="SSF88659">
    <property type="entry name" value="Sigma3 and sigma4 domains of RNA polymerase sigma factors"/>
    <property type="match status" value="1"/>
</dbReference>
<dbReference type="Gene3D" id="1.10.10.10">
    <property type="entry name" value="Winged helix-like DNA-binding domain superfamily/Winged helix DNA-binding domain"/>
    <property type="match status" value="1"/>
</dbReference>
<dbReference type="SUPFAM" id="SSF88946">
    <property type="entry name" value="Sigma2 domain of RNA polymerase sigma factors"/>
    <property type="match status" value="1"/>
</dbReference>
<dbReference type="InterPro" id="IPR039425">
    <property type="entry name" value="RNA_pol_sigma-70-like"/>
</dbReference>
<name>A0A1M6PQG9_9FIRM</name>
<keyword evidence="3" id="KW-0731">Sigma factor</keyword>
<dbReference type="InterPro" id="IPR013325">
    <property type="entry name" value="RNA_pol_sigma_r2"/>
</dbReference>
<dbReference type="STRING" id="1120989.SAMN02745227_01509"/>
<dbReference type="CDD" id="cd06171">
    <property type="entry name" value="Sigma70_r4"/>
    <property type="match status" value="1"/>
</dbReference>
<accession>A0A1M6PQG9</accession>
<keyword evidence="4" id="KW-0804">Transcription</keyword>
<dbReference type="InterPro" id="IPR036388">
    <property type="entry name" value="WH-like_DNA-bd_sf"/>
</dbReference>
<feature type="domain" description="RNA polymerase sigma factor 70 region 4 type 2" evidence="6">
    <location>
        <begin position="131"/>
        <end position="182"/>
    </location>
</feature>
<keyword evidence="8" id="KW-1185">Reference proteome</keyword>
<dbReference type="Gene3D" id="1.10.1740.10">
    <property type="match status" value="1"/>
</dbReference>
<protein>
    <submittedName>
        <fullName evidence="7">RNA polymerase, sigma-24 subunit, RpoE</fullName>
    </submittedName>
</protein>
<feature type="domain" description="RNA polymerase sigma-70 region 2" evidence="5">
    <location>
        <begin position="25"/>
        <end position="89"/>
    </location>
</feature>
<dbReference type="RefSeq" id="WP_159429601.1">
    <property type="nucleotide sequence ID" value="NZ_FRAI01000016.1"/>
</dbReference>